<proteinExistence type="predicted"/>
<feature type="region of interest" description="Disordered" evidence="3">
    <location>
        <begin position="354"/>
        <end position="397"/>
    </location>
</feature>
<dbReference type="Gene3D" id="3.90.550.10">
    <property type="entry name" value="Spore Coat Polysaccharide Biosynthesis Protein SpsA, Chain A"/>
    <property type="match status" value="1"/>
</dbReference>
<dbReference type="GO" id="GO:0050501">
    <property type="term" value="F:hyaluronan synthase activity"/>
    <property type="evidence" value="ECO:0007669"/>
    <property type="project" value="UniProtKB-EC"/>
</dbReference>
<dbReference type="STRING" id="1437608.GCA_000771645_00043"/>
<dbReference type="OrthoDB" id="3171021at2"/>
<dbReference type="AlphaFoldDB" id="A0A086ZR07"/>
<feature type="domain" description="Glycosyltransferase 2-like" evidence="4">
    <location>
        <begin position="12"/>
        <end position="136"/>
    </location>
</feature>
<dbReference type="PANTHER" id="PTHR22916:SF51">
    <property type="entry name" value="GLYCOSYLTRANSFERASE EPSH-RELATED"/>
    <property type="match status" value="1"/>
</dbReference>
<dbReference type="eggNOG" id="COG0463">
    <property type="taxonomic scope" value="Bacteria"/>
</dbReference>
<dbReference type="RefSeq" id="WP_081892219.1">
    <property type="nucleotide sequence ID" value="NZ_JDUU01000001.1"/>
</dbReference>
<dbReference type="Proteomes" id="UP000029108">
    <property type="component" value="Unassembled WGS sequence"/>
</dbReference>
<dbReference type="InterPro" id="IPR001173">
    <property type="entry name" value="Glyco_trans_2-like"/>
</dbReference>
<dbReference type="InterPro" id="IPR029044">
    <property type="entry name" value="Nucleotide-diphossugar_trans"/>
</dbReference>
<name>A0A086ZR07_9BIFI</name>
<accession>A0A086ZR07</accession>
<organism evidence="5 6">
    <name type="scientific">Bifidobacterium biavatii DSM 23969</name>
    <dbReference type="NCBI Taxonomy" id="1437608"/>
    <lineage>
        <taxon>Bacteria</taxon>
        <taxon>Bacillati</taxon>
        <taxon>Actinomycetota</taxon>
        <taxon>Actinomycetes</taxon>
        <taxon>Bifidobacteriales</taxon>
        <taxon>Bifidobacteriaceae</taxon>
        <taxon>Bifidobacterium</taxon>
    </lineage>
</organism>
<dbReference type="EMBL" id="JGYN01000027">
    <property type="protein sequence ID" value="KFI48957.1"/>
    <property type="molecule type" value="Genomic_DNA"/>
</dbReference>
<dbReference type="PANTHER" id="PTHR22916">
    <property type="entry name" value="GLYCOSYLTRANSFERASE"/>
    <property type="match status" value="1"/>
</dbReference>
<evidence type="ECO:0000313" key="6">
    <source>
        <dbReference type="Proteomes" id="UP000029108"/>
    </source>
</evidence>
<sequence>MTAHTDEDTLVSVIVPVYKVEQYLDECVEGIVGQTHRNLEILLVDDGSPDQCPAMCDAWAAKDGRIRVIHKKNGGLSDARNAGLERATGDCIYFVDSDDMVDPRLIEHCLTAMREHDADLVMFQFDTISENGVPLISDYKHNDFDEVMVMTPVEGIKAQLKAEIDGYFWSFLAATPIYKDHDFSFPVGRKIEDMARICNVIGESHRIVRIPEVLYHYRLRGGSITSAWSPQLMRDWMKAADDRETYILERYPELKGFMRLQQLTFFANLDYETIRQTVTASLNIDPEDADEMRRRIDRLRRDIADNHDEVPESTRSLLDLLRDSVDDAVDDFKEMRDDWKRIGRGWKEYMHERTEQAGQNQAEHGKTGRDGIGLAGRIAHAANPLRKSGQSAVDEVR</sequence>
<gene>
    <name evidence="5" type="ORF">BBIA_1956</name>
</gene>
<evidence type="ECO:0000259" key="4">
    <source>
        <dbReference type="Pfam" id="PF00535"/>
    </source>
</evidence>
<dbReference type="GO" id="GO:0050510">
    <property type="term" value="F:N-acetylgalactosaminyl-proteoglycan 3-beta-glucuronosyltransferase activity"/>
    <property type="evidence" value="ECO:0007669"/>
    <property type="project" value="UniProtKB-EC"/>
</dbReference>
<protein>
    <submittedName>
        <fullName evidence="5">Family 2 glycosyl transferase</fullName>
        <ecNumber evidence="5">2.4.1.212</ecNumber>
        <ecNumber evidence="5">2.4.1.226</ecNumber>
    </submittedName>
</protein>
<keyword evidence="6" id="KW-1185">Reference proteome</keyword>
<evidence type="ECO:0000256" key="1">
    <source>
        <dbReference type="ARBA" id="ARBA00022676"/>
    </source>
</evidence>
<evidence type="ECO:0000256" key="2">
    <source>
        <dbReference type="ARBA" id="ARBA00022679"/>
    </source>
</evidence>
<reference evidence="5 6" key="1">
    <citation type="submission" date="2014-03" db="EMBL/GenBank/DDBJ databases">
        <title>Genomics of Bifidobacteria.</title>
        <authorList>
            <person name="Ventura M."/>
            <person name="Milani C."/>
            <person name="Lugli G.A."/>
        </authorList>
    </citation>
    <scope>NUCLEOTIDE SEQUENCE [LARGE SCALE GENOMIC DNA]</scope>
    <source>
        <strain evidence="5 6">DSM 23969</strain>
    </source>
</reference>
<dbReference type="EC" id="2.4.1.212" evidence="5"/>
<dbReference type="CDD" id="cd00761">
    <property type="entry name" value="Glyco_tranf_GTA_type"/>
    <property type="match status" value="1"/>
</dbReference>
<evidence type="ECO:0000256" key="3">
    <source>
        <dbReference type="SAM" id="MobiDB-lite"/>
    </source>
</evidence>
<evidence type="ECO:0000313" key="5">
    <source>
        <dbReference type="EMBL" id="KFI48957.1"/>
    </source>
</evidence>
<comment type="caution">
    <text evidence="5">The sequence shown here is derived from an EMBL/GenBank/DDBJ whole genome shotgun (WGS) entry which is preliminary data.</text>
</comment>
<dbReference type="Pfam" id="PF00535">
    <property type="entry name" value="Glycos_transf_2"/>
    <property type="match status" value="1"/>
</dbReference>
<keyword evidence="2 5" id="KW-0808">Transferase</keyword>
<keyword evidence="1 5" id="KW-0328">Glycosyltransferase</keyword>
<dbReference type="SUPFAM" id="SSF53448">
    <property type="entry name" value="Nucleotide-diphospho-sugar transferases"/>
    <property type="match status" value="1"/>
</dbReference>
<dbReference type="EC" id="2.4.1.226" evidence="5"/>